<dbReference type="SUPFAM" id="SSF53187">
    <property type="entry name" value="Zn-dependent exopeptidases"/>
    <property type="match status" value="1"/>
</dbReference>
<keyword evidence="7" id="KW-0224">Dipeptidase</keyword>
<accession>A0A841SRS6</accession>
<keyword evidence="8" id="KW-0482">Metalloprotease</keyword>
<dbReference type="NCBIfam" id="TIGR01887">
    <property type="entry name" value="dipeptidaselike"/>
    <property type="match status" value="1"/>
</dbReference>
<evidence type="ECO:0000313" key="10">
    <source>
        <dbReference type="Proteomes" id="UP000535838"/>
    </source>
</evidence>
<sequence>MDWNMEAEKRKDRLLADLFALLRINSVKDLASSEPGKPMGKGIAEALDYMLELGESAGFRTRNLQGYAGYAEYAPSESDDYVAVLCHLDVVPASGEWTTPPYEPEIRDGKLYARGAIDDKGPAMAAFYALKIVKELGLPAKHNVRLILGTDEEHACDCMTMYRKLEKPPLCGFTPDADFPIVRAEKGQINVKIILEAGEDSAAQSSRCEFYLKSFIGGGTANMVPEKAEAIVQGEAASLEALAVVFGTYCKEKGLAGRADREDGALALKLAGVSAHGMEPQLGRNAALELLHFLRRLSLQPDAERYVACVNDHLHGDCLGHAFGVAMSDDVTGALTINTGILQYIPGEESFFHLNLRYPACGTSSFILENISKRVESYGFHVDTPILKDPHHVPDEHPMIRMLQRVYEEETGLPPTLLSTGGGTYGALIPNGVAFGMEFPGTKSTAHQRDEHVEIEQLLQATAIYARAIYELANLDFDASEVGGWKA</sequence>
<evidence type="ECO:0000313" key="9">
    <source>
        <dbReference type="EMBL" id="MBB6633912.1"/>
    </source>
</evidence>
<evidence type="ECO:0000256" key="8">
    <source>
        <dbReference type="ARBA" id="ARBA00023049"/>
    </source>
</evidence>
<keyword evidence="6" id="KW-0862">Zinc</keyword>
<dbReference type="SUPFAM" id="SSF55031">
    <property type="entry name" value="Bacterial exopeptidase dimerisation domain"/>
    <property type="match status" value="1"/>
</dbReference>
<dbReference type="PANTHER" id="PTHR43808">
    <property type="entry name" value="ACETYLORNITHINE DEACETYLASE"/>
    <property type="match status" value="1"/>
</dbReference>
<evidence type="ECO:0000256" key="7">
    <source>
        <dbReference type="ARBA" id="ARBA00022997"/>
    </source>
</evidence>
<gene>
    <name evidence="9" type="primary">pepV</name>
    <name evidence="9" type="ORF">H7B67_07310</name>
</gene>
<dbReference type="Proteomes" id="UP000535838">
    <property type="component" value="Unassembled WGS sequence"/>
</dbReference>
<keyword evidence="5" id="KW-0378">Hydrolase</keyword>
<name>A0A841SRS6_9BACL</name>
<dbReference type="AlphaFoldDB" id="A0A841SRS6"/>
<dbReference type="Gene3D" id="3.40.630.10">
    <property type="entry name" value="Zn peptidases"/>
    <property type="match status" value="1"/>
</dbReference>
<dbReference type="GO" id="GO:0006526">
    <property type="term" value="P:L-arginine biosynthetic process"/>
    <property type="evidence" value="ECO:0007669"/>
    <property type="project" value="TreeGrafter"/>
</dbReference>
<dbReference type="GO" id="GO:0008237">
    <property type="term" value="F:metallopeptidase activity"/>
    <property type="evidence" value="ECO:0007669"/>
    <property type="project" value="UniProtKB-KW"/>
</dbReference>
<comment type="similarity">
    <text evidence="2">Belongs to the peptidase M20A family.</text>
</comment>
<dbReference type="GO" id="GO:0008777">
    <property type="term" value="F:acetylornithine deacetylase activity"/>
    <property type="evidence" value="ECO:0007669"/>
    <property type="project" value="TreeGrafter"/>
</dbReference>
<dbReference type="NCBIfam" id="NF005591">
    <property type="entry name" value="PRK07318.1"/>
    <property type="match status" value="1"/>
</dbReference>
<evidence type="ECO:0000256" key="2">
    <source>
        <dbReference type="ARBA" id="ARBA00006247"/>
    </source>
</evidence>
<keyword evidence="3" id="KW-0645">Protease</keyword>
<dbReference type="PANTHER" id="PTHR43808:SF31">
    <property type="entry name" value="N-ACETYL-L-CITRULLINE DEACETYLASE"/>
    <property type="match status" value="1"/>
</dbReference>
<dbReference type="Gene3D" id="3.30.70.360">
    <property type="match status" value="2"/>
</dbReference>
<dbReference type="RefSeq" id="WP_185119119.1">
    <property type="nucleotide sequence ID" value="NZ_JACJVQ010000005.1"/>
</dbReference>
<dbReference type="GO" id="GO:0006508">
    <property type="term" value="P:proteolysis"/>
    <property type="evidence" value="ECO:0007669"/>
    <property type="project" value="UniProtKB-KW"/>
</dbReference>
<dbReference type="InterPro" id="IPR036264">
    <property type="entry name" value="Bact_exopeptidase_dim_dom"/>
</dbReference>
<keyword evidence="4" id="KW-0479">Metal-binding</keyword>
<dbReference type="EMBL" id="JACJVQ010000005">
    <property type="protein sequence ID" value="MBB6633912.1"/>
    <property type="molecule type" value="Genomic_DNA"/>
</dbReference>
<evidence type="ECO:0000256" key="6">
    <source>
        <dbReference type="ARBA" id="ARBA00022833"/>
    </source>
</evidence>
<dbReference type="InterPro" id="IPR010964">
    <property type="entry name" value="M20A_pepV-rel"/>
</dbReference>
<dbReference type="InterPro" id="IPR050072">
    <property type="entry name" value="Peptidase_M20A"/>
</dbReference>
<evidence type="ECO:0000256" key="3">
    <source>
        <dbReference type="ARBA" id="ARBA00022670"/>
    </source>
</evidence>
<dbReference type="GO" id="GO:0016805">
    <property type="term" value="F:dipeptidase activity"/>
    <property type="evidence" value="ECO:0007669"/>
    <property type="project" value="UniProtKB-KW"/>
</dbReference>
<dbReference type="InterPro" id="IPR002933">
    <property type="entry name" value="Peptidase_M20"/>
</dbReference>
<dbReference type="Pfam" id="PF01546">
    <property type="entry name" value="Peptidase_M20"/>
    <property type="match status" value="1"/>
</dbReference>
<organism evidence="9 10">
    <name type="scientific">Cohnella thailandensis</name>
    <dbReference type="NCBI Taxonomy" id="557557"/>
    <lineage>
        <taxon>Bacteria</taxon>
        <taxon>Bacillati</taxon>
        <taxon>Bacillota</taxon>
        <taxon>Bacilli</taxon>
        <taxon>Bacillales</taxon>
        <taxon>Paenibacillaceae</taxon>
        <taxon>Cohnella</taxon>
    </lineage>
</organism>
<comment type="caution">
    <text evidence="9">The sequence shown here is derived from an EMBL/GenBank/DDBJ whole genome shotgun (WGS) entry which is preliminary data.</text>
</comment>
<protein>
    <submittedName>
        <fullName evidence="9">Dipeptidase PepV</fullName>
    </submittedName>
</protein>
<comment type="cofactor">
    <cofactor evidence="1">
        <name>Zn(2+)</name>
        <dbReference type="ChEBI" id="CHEBI:29105"/>
    </cofactor>
</comment>
<dbReference type="GO" id="GO:0008270">
    <property type="term" value="F:zinc ion binding"/>
    <property type="evidence" value="ECO:0007669"/>
    <property type="project" value="InterPro"/>
</dbReference>
<proteinExistence type="inferred from homology"/>
<evidence type="ECO:0000256" key="5">
    <source>
        <dbReference type="ARBA" id="ARBA00022801"/>
    </source>
</evidence>
<evidence type="ECO:0000256" key="4">
    <source>
        <dbReference type="ARBA" id="ARBA00022723"/>
    </source>
</evidence>
<keyword evidence="10" id="KW-1185">Reference proteome</keyword>
<reference evidence="9 10" key="1">
    <citation type="submission" date="2020-08" db="EMBL/GenBank/DDBJ databases">
        <title>Cohnella phylogeny.</title>
        <authorList>
            <person name="Dunlap C."/>
        </authorList>
    </citation>
    <scope>NUCLEOTIDE SEQUENCE [LARGE SCALE GENOMIC DNA]</scope>
    <source>
        <strain evidence="9 10">DSM 25241</strain>
    </source>
</reference>
<evidence type="ECO:0000256" key="1">
    <source>
        <dbReference type="ARBA" id="ARBA00001947"/>
    </source>
</evidence>